<keyword evidence="4" id="KW-1185">Reference proteome</keyword>
<keyword evidence="1" id="KW-0175">Coiled coil</keyword>
<gene>
    <name evidence="3" type="ORF">AB1Y20_001114</name>
</gene>
<accession>A0AB34KAB8</accession>
<sequence length="820" mass="90564">MKSGSPPKGRKPAVLWPDIGGAQFWPELGHGRERTPSVASLSGGGSAANEVDAKANSSSRAASAPATSDELEAAVQVTQDSQMRAWESINAEWAEAQRLLSAPGDAAERSAKLEVAQEIEDEVAHAIEQLLLDEAHMARDVASHAASHVASLHAELKAARRAAEADIAMAMVAQEMERDEVQLLLALALDERDPAKRREHEERAWQMETSAREATEQMVASRRRMVEAKMLALEQAVREVLPRAGALLDEGERQARVKAVLSSARKGSYAEPFVRAPAAEDEEGLDPDAASPFKERARSEGRDVLTSRIERARFSRVAMRAHADVAHLRKQVAKLHLEAEASAKQQAQAQAQAALVKAQLESELLEMRKELAKLRATEEAALSSEQRLAHELESEVAAREQMRSDFTQLLQEKDEALSALRRELAETVEGKDEALSTLRRELADTVQGKDEALSILSREFVEVEQGKDEALSALRREFAEAMEGKDEALSALRREFADAMEGKDEALSALTKEFADVGAEKDVATSSIALELAAAEVECDSWRQRADDLKVLKDHLQDALRVDDAASPPFLAQLRELKQEASTASVRLSQHETDAKGIISIFQAELREMEFAWTELEQVWMENVAPYLRSQKSGSRADSHLPFARTIEQEHRKQQMQEWLTQVVRPAHSDDNSPMPCSSIEERIMRLQNGGEALSPATLRRNQIFEIYGDSWASSHMSSMDDPQDGDDTILNNGGDASPFRGASRPASQSASSCSPDSRPYSSPGVRARTSMKHKVLRRTFSQGPFVHIRVPRRVLQLRSLSWHGCRPSDDWCDSSRSAS</sequence>
<feature type="compositionally biased region" description="Low complexity" evidence="2">
    <location>
        <begin position="54"/>
        <end position="68"/>
    </location>
</feature>
<protein>
    <submittedName>
        <fullName evidence="3">Uncharacterized protein</fullName>
    </submittedName>
</protein>
<feature type="compositionally biased region" description="Low complexity" evidence="2">
    <location>
        <begin position="741"/>
        <end position="764"/>
    </location>
</feature>
<name>A0AB34KAB8_PRYPA</name>
<reference evidence="3 4" key="1">
    <citation type="journal article" date="2024" name="Science">
        <title>Giant polyketide synthase enzymes in the biosynthesis of giant marine polyether toxins.</title>
        <authorList>
            <person name="Fallon T.R."/>
            <person name="Shende V.V."/>
            <person name="Wierzbicki I.H."/>
            <person name="Pendleton A.L."/>
            <person name="Watervoot N.F."/>
            <person name="Auber R.P."/>
            <person name="Gonzalez D.J."/>
            <person name="Wisecaver J.H."/>
            <person name="Moore B.S."/>
        </authorList>
    </citation>
    <scope>NUCLEOTIDE SEQUENCE [LARGE SCALE GENOMIC DNA]</scope>
    <source>
        <strain evidence="3 4">12B1</strain>
    </source>
</reference>
<dbReference type="Proteomes" id="UP001515480">
    <property type="component" value="Unassembled WGS sequence"/>
</dbReference>
<dbReference type="AlphaFoldDB" id="A0AB34KAB8"/>
<evidence type="ECO:0000313" key="4">
    <source>
        <dbReference type="Proteomes" id="UP001515480"/>
    </source>
</evidence>
<evidence type="ECO:0000256" key="1">
    <source>
        <dbReference type="SAM" id="Coils"/>
    </source>
</evidence>
<feature type="coiled-coil region" evidence="1">
    <location>
        <begin position="532"/>
        <end position="594"/>
    </location>
</feature>
<evidence type="ECO:0000256" key="2">
    <source>
        <dbReference type="SAM" id="MobiDB-lite"/>
    </source>
</evidence>
<feature type="region of interest" description="Disordered" evidence="2">
    <location>
        <begin position="272"/>
        <end position="299"/>
    </location>
</feature>
<evidence type="ECO:0000313" key="3">
    <source>
        <dbReference type="EMBL" id="KAL1530198.1"/>
    </source>
</evidence>
<proteinExistence type="predicted"/>
<organism evidence="3 4">
    <name type="scientific">Prymnesium parvum</name>
    <name type="common">Toxic golden alga</name>
    <dbReference type="NCBI Taxonomy" id="97485"/>
    <lineage>
        <taxon>Eukaryota</taxon>
        <taxon>Haptista</taxon>
        <taxon>Haptophyta</taxon>
        <taxon>Prymnesiophyceae</taxon>
        <taxon>Prymnesiales</taxon>
        <taxon>Prymnesiaceae</taxon>
        <taxon>Prymnesium</taxon>
    </lineage>
</organism>
<dbReference type="EMBL" id="JBGBPQ010000001">
    <property type="protein sequence ID" value="KAL1530198.1"/>
    <property type="molecule type" value="Genomic_DNA"/>
</dbReference>
<feature type="region of interest" description="Disordered" evidence="2">
    <location>
        <begin position="1"/>
        <end position="69"/>
    </location>
</feature>
<feature type="region of interest" description="Disordered" evidence="2">
    <location>
        <begin position="715"/>
        <end position="773"/>
    </location>
</feature>
<comment type="caution">
    <text evidence="3">The sequence shown here is derived from an EMBL/GenBank/DDBJ whole genome shotgun (WGS) entry which is preliminary data.</text>
</comment>